<organism evidence="3 4">
    <name type="scientific">Tritrichomonas musculus</name>
    <dbReference type="NCBI Taxonomy" id="1915356"/>
    <lineage>
        <taxon>Eukaryota</taxon>
        <taxon>Metamonada</taxon>
        <taxon>Parabasalia</taxon>
        <taxon>Tritrichomonadida</taxon>
        <taxon>Tritrichomonadidae</taxon>
        <taxon>Tritrichomonas</taxon>
    </lineage>
</organism>
<keyword evidence="1" id="KW-0677">Repeat</keyword>
<accession>A0ABR2HCP2</accession>
<dbReference type="InterPro" id="IPR036770">
    <property type="entry name" value="Ankyrin_rpt-contain_sf"/>
</dbReference>
<proteinExistence type="predicted"/>
<evidence type="ECO:0000256" key="2">
    <source>
        <dbReference type="ARBA" id="ARBA00023043"/>
    </source>
</evidence>
<keyword evidence="4" id="KW-1185">Reference proteome</keyword>
<gene>
    <name evidence="3" type="ORF">M9Y10_024305</name>
</gene>
<dbReference type="PANTHER" id="PTHR24198:SF165">
    <property type="entry name" value="ANKYRIN REPEAT-CONTAINING PROTEIN-RELATED"/>
    <property type="match status" value="1"/>
</dbReference>
<keyword evidence="2" id="KW-0040">ANK repeat</keyword>
<dbReference type="PANTHER" id="PTHR24198">
    <property type="entry name" value="ANKYRIN REPEAT AND PROTEIN KINASE DOMAIN-CONTAINING PROTEIN"/>
    <property type="match status" value="1"/>
</dbReference>
<dbReference type="InterPro" id="IPR002110">
    <property type="entry name" value="Ankyrin_rpt"/>
</dbReference>
<evidence type="ECO:0008006" key="5">
    <source>
        <dbReference type="Google" id="ProtNLM"/>
    </source>
</evidence>
<dbReference type="Gene3D" id="1.25.40.20">
    <property type="entry name" value="Ankyrin repeat-containing domain"/>
    <property type="match status" value="2"/>
</dbReference>
<dbReference type="EMBL" id="JAPFFF010000032">
    <property type="protein sequence ID" value="KAK8844447.1"/>
    <property type="molecule type" value="Genomic_DNA"/>
</dbReference>
<dbReference type="Proteomes" id="UP001470230">
    <property type="component" value="Unassembled WGS sequence"/>
</dbReference>
<dbReference type="SMART" id="SM00248">
    <property type="entry name" value="ANK"/>
    <property type="match status" value="7"/>
</dbReference>
<dbReference type="SUPFAM" id="SSF48403">
    <property type="entry name" value="Ankyrin repeat"/>
    <property type="match status" value="3"/>
</dbReference>
<evidence type="ECO:0000256" key="1">
    <source>
        <dbReference type="ARBA" id="ARBA00022737"/>
    </source>
</evidence>
<sequence>MDDEYHDWLLSFINESSTFDNVSMKISKAEPNTLNLFNRKYRLNIFEYMPKLFKIINNEKEYFFNIDILRYMSLFIDKFIEDNPHQFLYQLNIEDQRNIFKKLELLHQGKLVLFDTNDHSTCSEIFEKLKITKFPINQIMNIDDYSFINIDCIKSEPKSIKLEFKEDDLYSFLTSSKHFSFTISTNKKEYKCNKFGILLSSVIREFVSKNPELNNFQLDFTDENDEFQIICDLFNFKTIKISKENADVLLQIANDLQIDCIIEDIEKYIDSNSLFFETLDQQQKIVDQIEELYEWLFKIKELTVTKVKELITNSIWIKTTESIQELVAFIIQVMNVDYSLHPYLADLLDELNNNKSTILIPFMVEKLMNSFASNKNNCSFVYNLYKKGLIKKQELMKKIASTINKSDNYEEKECLVLWFLPEVYELNPTFFENYISDSNNELINYFVPNRIDIYNKMRDNGEPVDEISKALRKDDIELFQSLVSSTLSSNTILKIPFNLYEDFVSSTGGQCRFLDYAAAYGSVKCFKYLFLNHQEINTSTFWLAVYGGNIEIIKIVDQNVNNDFNKRNIDLNILNSLIISIAKHQNELFDWIFEQKCLSKCDEKVINLLVFMSVFYCNAHALIELVEQKFDFSYEPELCYYLLQFTSRKGFYQMSKLLFYLMQAKLKFTKINNFSQPSQVSFIIQSQSKNTSLDIYEIRSLSNIIYSSSLLFHFERIDFYNSNSIDTFHFEFSVFYGNLSILQLFEDLMNQNDFENVIIYAIKKNYLGIINYFFDTFIINNDFQITNQFAYDVLYNSVKRKNSSLFNLIVDKFKQINLDIFEEIDWNYEILLTACRYQNVEASKTLIDYIIENFYLDSNDYMWFTLTFMKAAVVGSKEICNYIISKEIDFVYDEITKYLYKLVSIDLEIIIKLMNTLSPTDKEDLLNKLISPAIASKNKNLIRYLLQQTPPIGETLLWATQTNDFDVFNLVLEYNNDPFYINKVFENSGSVLQYSIYNNDVEFIQEILTVPGIDVNILLKNGNSLLVDMILQENIVLNCKYCCNNGISLTQAIKLNEHELIYLIIDHPSFDKTKSQLPIALSLCIQTYNRKYFKKLLMLVENHDEIFQSLSHIFSSFDQNSLSYFQEICHYNMIKGKFIDFNKFMPNGNSFLTAINPCFQSIIMIVFLLLENGADPNIPDKNGKYPLQHAIELNCIDLVCALIESNKIDYNIKIRIKRKISTDQNMPGETVIKKRKTYAKYKSFLHLAARSENVEILDVFLNRNLIDINIVDDLGETPFMEACRYLRPMNIDRLSKIENLDYLHCNKKGEDALLIVSKNNNLNNCDEIRKSKDEYFKQCILLVKFDHLMEL</sequence>
<evidence type="ECO:0000313" key="4">
    <source>
        <dbReference type="Proteomes" id="UP001470230"/>
    </source>
</evidence>
<protein>
    <recommendedName>
        <fullName evidence="5">DUF3447 domain-containing protein</fullName>
    </recommendedName>
</protein>
<name>A0ABR2HCP2_9EUKA</name>
<evidence type="ECO:0000313" key="3">
    <source>
        <dbReference type="EMBL" id="KAK8844447.1"/>
    </source>
</evidence>
<comment type="caution">
    <text evidence="3">The sequence shown here is derived from an EMBL/GenBank/DDBJ whole genome shotgun (WGS) entry which is preliminary data.</text>
</comment>
<reference evidence="3 4" key="1">
    <citation type="submission" date="2024-04" db="EMBL/GenBank/DDBJ databases">
        <title>Tritrichomonas musculus Genome.</title>
        <authorList>
            <person name="Alves-Ferreira E."/>
            <person name="Grigg M."/>
            <person name="Lorenzi H."/>
            <person name="Galac M."/>
        </authorList>
    </citation>
    <scope>NUCLEOTIDE SEQUENCE [LARGE SCALE GENOMIC DNA]</scope>
    <source>
        <strain evidence="3 4">EAF2021</strain>
    </source>
</reference>